<gene>
    <name evidence="1" type="ORF">F8M41_000599</name>
</gene>
<dbReference type="EMBL" id="WTPW01001045">
    <property type="protein sequence ID" value="KAF0460397.1"/>
    <property type="molecule type" value="Genomic_DNA"/>
</dbReference>
<evidence type="ECO:0000313" key="2">
    <source>
        <dbReference type="Proteomes" id="UP000439903"/>
    </source>
</evidence>
<sequence>MPSQDCTSKSELDHMINRYLEALDNFIFELQKGQETKDGNKEYNRLPKLDLVLDLIDEYLVEESVVEVEKEDIKNRRMLVALRRMETRHLRIVKNPQKSELLMEPVSDFE</sequence>
<proteinExistence type="predicted"/>
<dbReference type="AlphaFoldDB" id="A0A8H4AAT2"/>
<name>A0A8H4AAT2_GIGMA</name>
<protein>
    <submittedName>
        <fullName evidence="1">Uncharacterized protein</fullName>
    </submittedName>
</protein>
<evidence type="ECO:0000313" key="1">
    <source>
        <dbReference type="EMBL" id="KAF0460397.1"/>
    </source>
</evidence>
<dbReference type="OrthoDB" id="10634914at2759"/>
<dbReference type="Proteomes" id="UP000439903">
    <property type="component" value="Unassembled WGS sequence"/>
</dbReference>
<keyword evidence="2" id="KW-1185">Reference proteome</keyword>
<reference evidence="1 2" key="1">
    <citation type="journal article" date="2019" name="Environ. Microbiol.">
        <title>At the nexus of three kingdoms: the genome of the mycorrhizal fungus Gigaspora margarita provides insights into plant, endobacterial and fungal interactions.</title>
        <authorList>
            <person name="Venice F."/>
            <person name="Ghignone S."/>
            <person name="Salvioli di Fossalunga A."/>
            <person name="Amselem J."/>
            <person name="Novero M."/>
            <person name="Xianan X."/>
            <person name="Sedzielewska Toro K."/>
            <person name="Morin E."/>
            <person name="Lipzen A."/>
            <person name="Grigoriev I.V."/>
            <person name="Henrissat B."/>
            <person name="Martin F.M."/>
            <person name="Bonfante P."/>
        </authorList>
    </citation>
    <scope>NUCLEOTIDE SEQUENCE [LARGE SCALE GENOMIC DNA]</scope>
    <source>
        <strain evidence="1 2">BEG34</strain>
    </source>
</reference>
<accession>A0A8H4AAT2</accession>
<organism evidence="1 2">
    <name type="scientific">Gigaspora margarita</name>
    <dbReference type="NCBI Taxonomy" id="4874"/>
    <lineage>
        <taxon>Eukaryota</taxon>
        <taxon>Fungi</taxon>
        <taxon>Fungi incertae sedis</taxon>
        <taxon>Mucoromycota</taxon>
        <taxon>Glomeromycotina</taxon>
        <taxon>Glomeromycetes</taxon>
        <taxon>Diversisporales</taxon>
        <taxon>Gigasporaceae</taxon>
        <taxon>Gigaspora</taxon>
    </lineage>
</organism>
<comment type="caution">
    <text evidence="1">The sequence shown here is derived from an EMBL/GenBank/DDBJ whole genome shotgun (WGS) entry which is preliminary data.</text>
</comment>